<sequence>MAAFDLLGTGLGPKRRRRLLKTSRQ</sequence>
<comment type="caution">
    <text evidence="1">The sequence shown here is derived from an EMBL/GenBank/DDBJ whole genome shotgun (WGS) entry which is preliminary data.</text>
</comment>
<dbReference type="EMBL" id="AWWV01014479">
    <property type="protein sequence ID" value="OMO56606.1"/>
    <property type="molecule type" value="Genomic_DNA"/>
</dbReference>
<evidence type="ECO:0000313" key="2">
    <source>
        <dbReference type="Proteomes" id="UP000188268"/>
    </source>
</evidence>
<accession>A0A1R3GEV7</accession>
<reference evidence="1 2" key="1">
    <citation type="submission" date="2013-09" db="EMBL/GenBank/DDBJ databases">
        <title>Corchorus capsularis genome sequencing.</title>
        <authorList>
            <person name="Alam M."/>
            <person name="Haque M.S."/>
            <person name="Islam M.S."/>
            <person name="Emdad E.M."/>
            <person name="Islam M.M."/>
            <person name="Ahmed B."/>
            <person name="Halim A."/>
            <person name="Hossen Q.M.M."/>
            <person name="Hossain M.Z."/>
            <person name="Ahmed R."/>
            <person name="Khan M.M."/>
            <person name="Islam R."/>
            <person name="Rashid M.M."/>
            <person name="Khan S.A."/>
            <person name="Rahman M.S."/>
            <person name="Alam M."/>
        </authorList>
    </citation>
    <scope>NUCLEOTIDE SEQUENCE [LARGE SCALE GENOMIC DNA]</scope>
    <source>
        <strain evidence="2">cv. CVL-1</strain>
        <tissue evidence="1">Whole seedling</tissue>
    </source>
</reference>
<evidence type="ECO:0000313" key="1">
    <source>
        <dbReference type="EMBL" id="OMO56606.1"/>
    </source>
</evidence>
<name>A0A1R3GEV7_COCAP</name>
<dbReference type="Proteomes" id="UP000188268">
    <property type="component" value="Unassembled WGS sequence"/>
</dbReference>
<proteinExistence type="predicted"/>
<protein>
    <submittedName>
        <fullName evidence="1">Uncharacterized protein</fullName>
    </submittedName>
</protein>
<organism evidence="1 2">
    <name type="scientific">Corchorus capsularis</name>
    <name type="common">Jute</name>
    <dbReference type="NCBI Taxonomy" id="210143"/>
    <lineage>
        <taxon>Eukaryota</taxon>
        <taxon>Viridiplantae</taxon>
        <taxon>Streptophyta</taxon>
        <taxon>Embryophyta</taxon>
        <taxon>Tracheophyta</taxon>
        <taxon>Spermatophyta</taxon>
        <taxon>Magnoliopsida</taxon>
        <taxon>eudicotyledons</taxon>
        <taxon>Gunneridae</taxon>
        <taxon>Pentapetalae</taxon>
        <taxon>rosids</taxon>
        <taxon>malvids</taxon>
        <taxon>Malvales</taxon>
        <taxon>Malvaceae</taxon>
        <taxon>Grewioideae</taxon>
        <taxon>Apeibeae</taxon>
        <taxon>Corchorus</taxon>
    </lineage>
</organism>
<keyword evidence="2" id="KW-1185">Reference proteome</keyword>
<gene>
    <name evidence="1" type="ORF">CCACVL1_26425</name>
</gene>
<dbReference type="AlphaFoldDB" id="A0A1R3GEV7"/>
<dbReference type="Gramene" id="OMO56606">
    <property type="protein sequence ID" value="OMO56606"/>
    <property type="gene ID" value="CCACVL1_26425"/>
</dbReference>